<feature type="domain" description="XdhC Rossmann" evidence="2">
    <location>
        <begin position="175"/>
        <end position="315"/>
    </location>
</feature>
<dbReference type="InterPro" id="IPR052698">
    <property type="entry name" value="MoCofactor_Util/Proc"/>
</dbReference>
<comment type="caution">
    <text evidence="3">The sequence shown here is derived from an EMBL/GenBank/DDBJ whole genome shotgun (WGS) entry which is preliminary data.</text>
</comment>
<dbReference type="RefSeq" id="WP_136632198.1">
    <property type="nucleotide sequence ID" value="NZ_BGZI01000042.1"/>
</dbReference>
<evidence type="ECO:0008006" key="5">
    <source>
        <dbReference type="Google" id="ProtNLM"/>
    </source>
</evidence>
<evidence type="ECO:0000259" key="2">
    <source>
        <dbReference type="Pfam" id="PF13478"/>
    </source>
</evidence>
<organism evidence="3 4">
    <name type="scientific">Marinobacter salsuginis</name>
    <dbReference type="NCBI Taxonomy" id="418719"/>
    <lineage>
        <taxon>Bacteria</taxon>
        <taxon>Pseudomonadati</taxon>
        <taxon>Pseudomonadota</taxon>
        <taxon>Gammaproteobacteria</taxon>
        <taxon>Pseudomonadales</taxon>
        <taxon>Marinobacteraceae</taxon>
        <taxon>Marinobacter</taxon>
    </lineage>
</organism>
<dbReference type="InterPro" id="IPR027051">
    <property type="entry name" value="XdhC_Rossmann_dom"/>
</dbReference>
<reference evidence="3 4" key="1">
    <citation type="journal article" date="2019" name="J. Gen. Appl. Microbiol.">
        <title>Aerobic degradation of cis-dichloroethene by the marine bacterium Marinobacter salsuginis strain 5N-3.</title>
        <authorList>
            <person name="Inoue Y."/>
            <person name="Fukunaga Y."/>
            <person name="Katsumata H."/>
            <person name="Ohji S."/>
            <person name="Hosoyama A."/>
            <person name="Mori K."/>
            <person name="Ando K."/>
        </authorList>
    </citation>
    <scope>NUCLEOTIDE SEQUENCE [LARGE SCALE GENOMIC DNA]</scope>
    <source>
        <strain evidence="3 4">NBRC 109114</strain>
    </source>
</reference>
<evidence type="ECO:0000313" key="4">
    <source>
        <dbReference type="Proteomes" id="UP000387223"/>
    </source>
</evidence>
<name>A0A5M3Q5K7_9GAMM</name>
<protein>
    <recommendedName>
        <fullName evidence="5">Xanthine dehydrogenase</fullName>
    </recommendedName>
</protein>
<dbReference type="InterPro" id="IPR003777">
    <property type="entry name" value="XdhC_CoxI"/>
</dbReference>
<sequence length="349" mass="37797">MWEDRPVPFHLMEEAAMTALENLIPNFISFRDAGQRVALVTLIGNTGSSPRPPGSQMVVSEDGHSVGYLTGGCAESVIISEAIAAIRAQKNRQIRLGVGSPYMDIRLPCGAGIDIYIDVGVCDEEAQQISQSLEFRLPIALDTCLNTGNHQVFMTPPPCVQNGVFRRWYLPRRRLLIAGVGPNTEALTSLGTAADYEVSVLSPDRRTLNASICAGVDSKALTSPAVVHLPATDAWTAAVLLFHEHEWESAILKQLLRSDCFYIGALGSRKTHDQRITELKTEGFGNETDRIHGPVGMDIGAMTAPEIAISILAEVTLAYRHAGSLSLETSTSTYRPCKSKNPNNGIELA</sequence>
<proteinExistence type="predicted"/>
<dbReference type="Proteomes" id="UP000387223">
    <property type="component" value="Unassembled WGS sequence"/>
</dbReference>
<evidence type="ECO:0000259" key="1">
    <source>
        <dbReference type="Pfam" id="PF02625"/>
    </source>
</evidence>
<gene>
    <name evidence="3" type="primary">yagQ</name>
    <name evidence="3" type="ORF">MSSD14B_40830</name>
</gene>
<dbReference type="Pfam" id="PF02625">
    <property type="entry name" value="XdhC_CoxI"/>
    <property type="match status" value="1"/>
</dbReference>
<dbReference type="AlphaFoldDB" id="A0A5M3Q5K7"/>
<dbReference type="Pfam" id="PF13478">
    <property type="entry name" value="XdhC_C"/>
    <property type="match status" value="1"/>
</dbReference>
<dbReference type="Gene3D" id="3.40.50.720">
    <property type="entry name" value="NAD(P)-binding Rossmann-like Domain"/>
    <property type="match status" value="1"/>
</dbReference>
<feature type="domain" description="XdhC- CoxI" evidence="1">
    <location>
        <begin position="31"/>
        <end position="96"/>
    </location>
</feature>
<dbReference type="PANTHER" id="PTHR30388">
    <property type="entry name" value="ALDEHYDE OXIDOREDUCTASE MOLYBDENUM COFACTOR ASSEMBLY PROTEIN"/>
    <property type="match status" value="1"/>
</dbReference>
<evidence type="ECO:0000313" key="3">
    <source>
        <dbReference type="EMBL" id="GBO90415.1"/>
    </source>
</evidence>
<dbReference type="EMBL" id="BGZI01000042">
    <property type="protein sequence ID" value="GBO90415.1"/>
    <property type="molecule type" value="Genomic_DNA"/>
</dbReference>
<dbReference type="PANTHER" id="PTHR30388:SF4">
    <property type="entry name" value="MOLYBDENUM COFACTOR INSERTION CHAPERONE PAOD"/>
    <property type="match status" value="1"/>
</dbReference>
<accession>A0A5M3Q5K7</accession>